<feature type="region of interest" description="Disordered" evidence="2">
    <location>
        <begin position="571"/>
        <end position="609"/>
    </location>
</feature>
<dbReference type="PANTHER" id="PTHR19303:SF74">
    <property type="entry name" value="POGO TRANSPOSABLE ELEMENT WITH KRAB DOMAIN"/>
    <property type="match status" value="1"/>
</dbReference>
<feature type="compositionally biased region" description="Low complexity" evidence="2">
    <location>
        <begin position="396"/>
        <end position="427"/>
    </location>
</feature>
<name>A0A6S7GQK2_PARCT</name>
<dbReference type="InterPro" id="IPR006600">
    <property type="entry name" value="HTH_CenpB_DNA-bd_dom"/>
</dbReference>
<gene>
    <name evidence="3" type="ORF">PACLA_8A002611</name>
</gene>
<dbReference type="PROSITE" id="PS51253">
    <property type="entry name" value="HTH_CENPB"/>
    <property type="match status" value="1"/>
</dbReference>
<sequence length="609" mass="68729">MSAQTQEKSVRFQQAMVDVRDRGMSIREAAAKWEVKKTSLHNRVIGKVEYDRRSGPSSILTKAEESRLADWLMEVAQRGFGLTKDDLLDAVKKLVEADKRKTPFVNNRPGNRWYRSFMKRNPSVRLRSARPLEKKRAKISSRDLDQWFSGYEKFIHDHGLANCPAQIWNCDESGFDLQGRAGKILGPSAAKEKPYRVLTGTKEHITVLPCFNACGQWMPPYILFVGKRIPKTYNPLDGGVSGSVYSVTEKGYMDTPTFYMWFANHFIPQLPPQRPVVLLVDSHESHIDLETFELAKKNNIHIFALLKNATHLVQPADVGLFGAMKQTWYKHVRIYNQQNPNTDITKKNFCSIFKSTWEEVMRPSILVDAFRKSGIFPLDRSKITDDQVKPSLVYNTSSVSTTSPTSATAVSPSSIPTSSNSEPPTSTVLTAASRETNPSGTASSSQTSSVPCDPKKSAFDALENTLQTPTKSKYRRRVEEGYDLPGSPIFMAWKQLYELEATPSTSSYSSVYQTTSHQVSPVLDNILVYPSTSDHTKKAKNKISVPNFMTGEASMKILLDEKLKKSRELAEKQKRLREREEKKEVEEKENGGKENVKETKQNKCKTEGC</sequence>
<dbReference type="Gene3D" id="3.30.420.10">
    <property type="entry name" value="Ribonuclease H-like superfamily/Ribonuclease H"/>
    <property type="match status" value="1"/>
</dbReference>
<dbReference type="PANTHER" id="PTHR19303">
    <property type="entry name" value="TRANSPOSON"/>
    <property type="match status" value="1"/>
</dbReference>
<feature type="compositionally biased region" description="Polar residues" evidence="2">
    <location>
        <begin position="428"/>
        <end position="438"/>
    </location>
</feature>
<dbReference type="Pfam" id="PF03184">
    <property type="entry name" value="DDE_1"/>
    <property type="match status" value="1"/>
</dbReference>
<dbReference type="EMBL" id="CACRXK020001993">
    <property type="protein sequence ID" value="CAB3992172.1"/>
    <property type="molecule type" value="Genomic_DNA"/>
</dbReference>
<keyword evidence="4" id="KW-1185">Reference proteome</keyword>
<keyword evidence="1" id="KW-0238">DNA-binding</keyword>
<evidence type="ECO:0000313" key="4">
    <source>
        <dbReference type="Proteomes" id="UP001152795"/>
    </source>
</evidence>
<dbReference type="InterPro" id="IPR050863">
    <property type="entry name" value="CenT-Element_Derived"/>
</dbReference>
<organism evidence="3 4">
    <name type="scientific">Paramuricea clavata</name>
    <name type="common">Red gorgonian</name>
    <name type="synonym">Violescent sea-whip</name>
    <dbReference type="NCBI Taxonomy" id="317549"/>
    <lineage>
        <taxon>Eukaryota</taxon>
        <taxon>Metazoa</taxon>
        <taxon>Cnidaria</taxon>
        <taxon>Anthozoa</taxon>
        <taxon>Octocorallia</taxon>
        <taxon>Malacalcyonacea</taxon>
        <taxon>Plexauridae</taxon>
        <taxon>Paramuricea</taxon>
    </lineage>
</organism>
<reference evidence="3" key="1">
    <citation type="submission" date="2020-04" db="EMBL/GenBank/DDBJ databases">
        <authorList>
            <person name="Alioto T."/>
            <person name="Alioto T."/>
            <person name="Gomez Garrido J."/>
        </authorList>
    </citation>
    <scope>NUCLEOTIDE SEQUENCE</scope>
    <source>
        <strain evidence="3">A484AB</strain>
    </source>
</reference>
<dbReference type="OrthoDB" id="5954031at2759"/>
<protein>
    <submittedName>
        <fullName evidence="3">Jerky homolog-like isoform X2</fullName>
    </submittedName>
</protein>
<proteinExistence type="predicted"/>
<dbReference type="InterPro" id="IPR036397">
    <property type="entry name" value="RNaseH_sf"/>
</dbReference>
<evidence type="ECO:0000256" key="2">
    <source>
        <dbReference type="SAM" id="MobiDB-lite"/>
    </source>
</evidence>
<accession>A0A6S7GQK2</accession>
<feature type="compositionally biased region" description="Low complexity" evidence="2">
    <location>
        <begin position="439"/>
        <end position="449"/>
    </location>
</feature>
<dbReference type="InterPro" id="IPR004875">
    <property type="entry name" value="DDE_SF_endonuclease_dom"/>
</dbReference>
<dbReference type="GO" id="GO:0003677">
    <property type="term" value="F:DNA binding"/>
    <property type="evidence" value="ECO:0007669"/>
    <property type="project" value="UniProtKB-KW"/>
</dbReference>
<comment type="caution">
    <text evidence="3">The sequence shown here is derived from an EMBL/GenBank/DDBJ whole genome shotgun (WGS) entry which is preliminary data.</text>
</comment>
<evidence type="ECO:0000256" key="1">
    <source>
        <dbReference type="ARBA" id="ARBA00023125"/>
    </source>
</evidence>
<dbReference type="AlphaFoldDB" id="A0A6S7GQK2"/>
<dbReference type="Proteomes" id="UP001152795">
    <property type="component" value="Unassembled WGS sequence"/>
</dbReference>
<dbReference type="GO" id="GO:0005634">
    <property type="term" value="C:nucleus"/>
    <property type="evidence" value="ECO:0007669"/>
    <property type="project" value="TreeGrafter"/>
</dbReference>
<evidence type="ECO:0000313" key="3">
    <source>
        <dbReference type="EMBL" id="CAB3992172.1"/>
    </source>
</evidence>
<feature type="region of interest" description="Disordered" evidence="2">
    <location>
        <begin position="396"/>
        <end position="456"/>
    </location>
</feature>